<keyword evidence="2" id="KW-1185">Reference proteome</keyword>
<dbReference type="Proteomes" id="UP001596439">
    <property type="component" value="Unassembled WGS sequence"/>
</dbReference>
<dbReference type="EMBL" id="JBHTCE010000002">
    <property type="protein sequence ID" value="MFC7390892.1"/>
    <property type="molecule type" value="Genomic_DNA"/>
</dbReference>
<reference evidence="2" key="1">
    <citation type="journal article" date="2019" name="Int. J. Syst. Evol. Microbiol.">
        <title>The Global Catalogue of Microorganisms (GCM) 10K type strain sequencing project: providing services to taxonomists for standard genome sequencing and annotation.</title>
        <authorList>
            <consortium name="The Broad Institute Genomics Platform"/>
            <consortium name="The Broad Institute Genome Sequencing Center for Infectious Disease"/>
            <person name="Wu L."/>
            <person name="Ma J."/>
        </authorList>
    </citation>
    <scope>NUCLEOTIDE SEQUENCE [LARGE SCALE GENOMIC DNA]</scope>
    <source>
        <strain evidence="2">CCUG 55590</strain>
    </source>
</reference>
<accession>A0ABW2PQN2</accession>
<comment type="caution">
    <text evidence="1">The sequence shown here is derived from an EMBL/GenBank/DDBJ whole genome shotgun (WGS) entry which is preliminary data.</text>
</comment>
<sequence length="160" mass="17564">MSKLYMTFASGSVAERLRKEPGVIAANGHETILLAEGEKSPFKSGKVFEIEEASGEFVKKGNILYANVPTDENARSLLFHQLLTEKAPLGVGHDGFSAYRLGVDPDDNHAVLFIQFTSGGKHFRDTADYAVLEDRLKRAVEQRGAGPVIKHYVVTESDNL</sequence>
<dbReference type="Gene3D" id="3.30.70.100">
    <property type="match status" value="1"/>
</dbReference>
<evidence type="ECO:0000313" key="2">
    <source>
        <dbReference type="Proteomes" id="UP001596439"/>
    </source>
</evidence>
<evidence type="ECO:0000313" key="1">
    <source>
        <dbReference type="EMBL" id="MFC7390892.1"/>
    </source>
</evidence>
<protein>
    <submittedName>
        <fullName evidence="1">Type III secretion system chaperone</fullName>
    </submittedName>
</protein>
<organism evidence="1 2">
    <name type="scientific">Exiguobacterium aestuarii</name>
    <dbReference type="NCBI Taxonomy" id="273527"/>
    <lineage>
        <taxon>Bacteria</taxon>
        <taxon>Bacillati</taxon>
        <taxon>Bacillota</taxon>
        <taxon>Bacilli</taxon>
        <taxon>Bacillales</taxon>
        <taxon>Bacillales Family XII. Incertae Sedis</taxon>
        <taxon>Exiguobacterium</taxon>
    </lineage>
</organism>
<name>A0ABW2PQN2_9BACL</name>
<proteinExistence type="predicted"/>
<dbReference type="RefSeq" id="WP_251130691.1">
    <property type="nucleotide sequence ID" value="NZ_JANIEL010000142.1"/>
</dbReference>
<dbReference type="CDD" id="cd16364">
    <property type="entry name" value="T3SC_I-like"/>
    <property type="match status" value="1"/>
</dbReference>
<gene>
    <name evidence="1" type="ORF">ACFQO8_12120</name>
</gene>